<dbReference type="PROSITE" id="PS00785">
    <property type="entry name" value="5_NUCLEOTIDASE_1"/>
    <property type="match status" value="1"/>
</dbReference>
<dbReference type="GO" id="GO:0009166">
    <property type="term" value="P:nucleotide catabolic process"/>
    <property type="evidence" value="ECO:0007669"/>
    <property type="project" value="InterPro"/>
</dbReference>
<dbReference type="AlphaFoldDB" id="E0I7W4"/>
<dbReference type="InterPro" id="IPR008334">
    <property type="entry name" value="5'-Nucleotdase_C"/>
</dbReference>
<name>E0I7W4_9BACL</name>
<evidence type="ECO:0000259" key="3">
    <source>
        <dbReference type="Pfam" id="PF00149"/>
    </source>
</evidence>
<dbReference type="GO" id="GO:0000166">
    <property type="term" value="F:nucleotide binding"/>
    <property type="evidence" value="ECO:0007669"/>
    <property type="project" value="UniProtKB-KW"/>
</dbReference>
<keyword evidence="1" id="KW-0732">Signal</keyword>
<evidence type="ECO:0000256" key="1">
    <source>
        <dbReference type="ARBA" id="ARBA00022729"/>
    </source>
</evidence>
<dbReference type="Gene3D" id="3.90.780.10">
    <property type="entry name" value="5'-Nucleotidase, C-terminal domain"/>
    <property type="match status" value="1"/>
</dbReference>
<gene>
    <name evidence="5" type="ORF">PaecuDRAFT_1715</name>
</gene>
<dbReference type="PANTHER" id="PTHR11575">
    <property type="entry name" value="5'-NUCLEOTIDASE-RELATED"/>
    <property type="match status" value="1"/>
</dbReference>
<dbReference type="SUPFAM" id="SSF56300">
    <property type="entry name" value="Metallo-dependent phosphatases"/>
    <property type="match status" value="1"/>
</dbReference>
<reference evidence="5 6" key="1">
    <citation type="submission" date="2010-07" db="EMBL/GenBank/DDBJ databases">
        <title>The draft genome of Paenibacillus curdlanolyticus YK9.</title>
        <authorList>
            <consortium name="US DOE Joint Genome Institute (JGI-PGF)"/>
            <person name="Lucas S."/>
            <person name="Copeland A."/>
            <person name="Lapidus A."/>
            <person name="Cheng J.-F."/>
            <person name="Bruce D."/>
            <person name="Goodwin L."/>
            <person name="Pitluck S."/>
            <person name="Land M.L."/>
            <person name="Hauser L."/>
            <person name="Chang Y.-J."/>
            <person name="Jeffries C."/>
            <person name="Anderson I.J."/>
            <person name="Johnson E."/>
            <person name="Loganathan U."/>
            <person name="Mulhopadhyay B."/>
            <person name="Kyrpides N."/>
            <person name="Woyke T.J."/>
        </authorList>
    </citation>
    <scope>NUCLEOTIDE SEQUENCE [LARGE SCALE GENOMIC DNA]</scope>
    <source>
        <strain evidence="5 6">YK9</strain>
    </source>
</reference>
<dbReference type="InterPro" id="IPR006146">
    <property type="entry name" value="5'-Nucleotdase_CS"/>
</dbReference>
<dbReference type="GO" id="GO:0046872">
    <property type="term" value="F:metal ion binding"/>
    <property type="evidence" value="ECO:0007669"/>
    <property type="project" value="InterPro"/>
</dbReference>
<dbReference type="PRINTS" id="PR01607">
    <property type="entry name" value="APYRASEFAMLY"/>
</dbReference>
<keyword evidence="2" id="KW-0378">Hydrolase</keyword>
<dbReference type="Gene3D" id="3.60.21.10">
    <property type="match status" value="1"/>
</dbReference>
<dbReference type="eggNOG" id="COG0737">
    <property type="taxonomic scope" value="Bacteria"/>
</dbReference>
<organism evidence="5 6">
    <name type="scientific">Paenibacillus curdlanolyticus YK9</name>
    <dbReference type="NCBI Taxonomy" id="717606"/>
    <lineage>
        <taxon>Bacteria</taxon>
        <taxon>Bacillati</taxon>
        <taxon>Bacillota</taxon>
        <taxon>Bacilli</taxon>
        <taxon>Bacillales</taxon>
        <taxon>Paenibacillaceae</taxon>
        <taxon>Paenibacillus</taxon>
    </lineage>
</organism>
<dbReference type="GO" id="GO:0016788">
    <property type="term" value="F:hydrolase activity, acting on ester bonds"/>
    <property type="evidence" value="ECO:0007669"/>
    <property type="project" value="InterPro"/>
</dbReference>
<dbReference type="PANTHER" id="PTHR11575:SF24">
    <property type="entry name" value="5'-NUCLEOTIDASE"/>
    <property type="match status" value="1"/>
</dbReference>
<dbReference type="EMBL" id="AEDD01000004">
    <property type="protein sequence ID" value="EFM11269.1"/>
    <property type="molecule type" value="Genomic_DNA"/>
</dbReference>
<dbReference type="SUPFAM" id="SSF55816">
    <property type="entry name" value="5'-nucleotidase (syn. UDP-sugar hydrolase), C-terminal domain"/>
    <property type="match status" value="1"/>
</dbReference>
<protein>
    <submittedName>
        <fullName evidence="5">5'-Nucleotidase domain protein</fullName>
    </submittedName>
</protein>
<keyword evidence="2" id="KW-0547">Nucleotide-binding</keyword>
<comment type="similarity">
    <text evidence="2">Belongs to the 5'-nucleotidase family.</text>
</comment>
<dbReference type="InterPro" id="IPR006179">
    <property type="entry name" value="5_nucleotidase/apyrase"/>
</dbReference>
<proteinExistence type="inferred from homology"/>
<dbReference type="InterPro" id="IPR036907">
    <property type="entry name" value="5'-Nucleotdase_C_sf"/>
</dbReference>
<evidence type="ECO:0000313" key="6">
    <source>
        <dbReference type="Proteomes" id="UP000005387"/>
    </source>
</evidence>
<evidence type="ECO:0000256" key="2">
    <source>
        <dbReference type="RuleBase" id="RU362119"/>
    </source>
</evidence>
<dbReference type="Pfam" id="PF00149">
    <property type="entry name" value="Metallophos"/>
    <property type="match status" value="1"/>
</dbReference>
<dbReference type="Pfam" id="PF02872">
    <property type="entry name" value="5_nucleotid_C"/>
    <property type="match status" value="1"/>
</dbReference>
<feature type="domain" description="Calcineurin-like phosphoesterase" evidence="3">
    <location>
        <begin position="57"/>
        <end position="265"/>
    </location>
</feature>
<sequence>MEAESGNRRRITKLLIRLSLTVPLLAGMVATPIMHAAVKAEEAASPAAGNAKDGFHLRLLHTNDTHAHLDLVARRMTAIKQLRTPNTLLLDAGDVFAGTPYFTQYEGLADLWFMNAAKYDAMTFGNHEFDRGTATLRSFIRGASFPFVSANVTYGDDPNLGPLFADRAGVRGEAGQIYPSIIREVSGEAVGIFGLTTAEASALSSPGQHLVFEEAVASARAAVSSLQAKGVTKIIALTHQGLTEDQKLADAVPGIDIIVGGHSHSRLVAPAVRHADREPTLIVQAGEHGKNLGQLDAQFNASGVITQWSGRLLALDAMKSDGKPMWAEDAEAAAKLSAFAMVLNQIQRTVVGYTKVTLDGEHAHVRTRETNLGNLIADSMLDKIKSIVHAPDVEGYVAIQNSGNIRASIRRGPITLGDLLTVMPFGNKITAIRMTGEEIMAALENGVSGVEQREGRFPQVAGMRFYYDSTKQGERVDAVSHIREAGHRMMKVQLLREDGSYSAIKPDAMYVVATNTFMAGGGDFYAAMERASDAGRRYKLELLDYEVLSEYLSKIGRVTARVEGRVMDLRGRTLPD</sequence>
<dbReference type="OrthoDB" id="9801679at2"/>
<evidence type="ECO:0000259" key="4">
    <source>
        <dbReference type="Pfam" id="PF02872"/>
    </source>
</evidence>
<accession>E0I7W4</accession>
<dbReference type="InterPro" id="IPR029052">
    <property type="entry name" value="Metallo-depent_PP-like"/>
</dbReference>
<dbReference type="InterPro" id="IPR004843">
    <property type="entry name" value="Calcineurin-like_PHP"/>
</dbReference>
<dbReference type="Proteomes" id="UP000005387">
    <property type="component" value="Unassembled WGS sequence"/>
</dbReference>
<dbReference type="STRING" id="717606.PaecuDRAFT_1715"/>
<feature type="domain" description="5'-Nucleotidase C-terminal" evidence="4">
    <location>
        <begin position="350"/>
        <end position="528"/>
    </location>
</feature>
<keyword evidence="6" id="KW-1185">Reference proteome</keyword>
<evidence type="ECO:0000313" key="5">
    <source>
        <dbReference type="EMBL" id="EFM11269.1"/>
    </source>
</evidence>
<dbReference type="RefSeq" id="WP_006037726.1">
    <property type="nucleotide sequence ID" value="NZ_AEDD01000004.1"/>
</dbReference>